<dbReference type="PANTHER" id="PTHR46558">
    <property type="entry name" value="TRACRIPTIONAL REGULATORY PROTEIN-RELATED-RELATED"/>
    <property type="match status" value="1"/>
</dbReference>
<dbReference type="CDD" id="cd00093">
    <property type="entry name" value="HTH_XRE"/>
    <property type="match status" value="1"/>
</dbReference>
<protein>
    <submittedName>
        <fullName evidence="3">Helix-turn-helix domain-containing protein</fullName>
    </submittedName>
</protein>
<name>A0A3B0C4T4_9BACL</name>
<dbReference type="GO" id="GO:0003677">
    <property type="term" value="F:DNA binding"/>
    <property type="evidence" value="ECO:0007669"/>
    <property type="project" value="UniProtKB-KW"/>
</dbReference>
<dbReference type="InterPro" id="IPR010982">
    <property type="entry name" value="Lambda_DNA-bd_dom_sf"/>
</dbReference>
<dbReference type="InterPro" id="IPR001387">
    <property type="entry name" value="Cro/C1-type_HTH"/>
</dbReference>
<dbReference type="Pfam" id="PF01381">
    <property type="entry name" value="HTH_3"/>
    <property type="match status" value="1"/>
</dbReference>
<accession>A0A3B0C4T4</accession>
<evidence type="ECO:0000313" key="3">
    <source>
        <dbReference type="EMBL" id="RKN80662.1"/>
    </source>
</evidence>
<dbReference type="SMART" id="SM00530">
    <property type="entry name" value="HTH_XRE"/>
    <property type="match status" value="1"/>
</dbReference>
<dbReference type="AlphaFoldDB" id="A0A3B0C4T4"/>
<organism evidence="3 4">
    <name type="scientific">Paenibacillus ginsengarvi</name>
    <dbReference type="NCBI Taxonomy" id="400777"/>
    <lineage>
        <taxon>Bacteria</taxon>
        <taxon>Bacillati</taxon>
        <taxon>Bacillota</taxon>
        <taxon>Bacilli</taxon>
        <taxon>Bacillales</taxon>
        <taxon>Paenibacillaceae</taxon>
        <taxon>Paenibacillus</taxon>
    </lineage>
</organism>
<dbReference type="OrthoDB" id="9804312at2"/>
<dbReference type="RefSeq" id="WP_120748917.1">
    <property type="nucleotide sequence ID" value="NZ_RBAH01000014.1"/>
</dbReference>
<proteinExistence type="predicted"/>
<evidence type="ECO:0000256" key="1">
    <source>
        <dbReference type="ARBA" id="ARBA00023125"/>
    </source>
</evidence>
<dbReference type="PROSITE" id="PS50943">
    <property type="entry name" value="HTH_CROC1"/>
    <property type="match status" value="1"/>
</dbReference>
<evidence type="ECO:0000259" key="2">
    <source>
        <dbReference type="PROSITE" id="PS50943"/>
    </source>
</evidence>
<comment type="caution">
    <text evidence="3">The sequence shown here is derived from an EMBL/GenBank/DDBJ whole genome shotgun (WGS) entry which is preliminary data.</text>
</comment>
<dbReference type="EMBL" id="RBAH01000014">
    <property type="protein sequence ID" value="RKN80662.1"/>
    <property type="molecule type" value="Genomic_DNA"/>
</dbReference>
<keyword evidence="4" id="KW-1185">Reference proteome</keyword>
<keyword evidence="1" id="KW-0238">DNA-binding</keyword>
<feature type="domain" description="HTH cro/C1-type" evidence="2">
    <location>
        <begin position="12"/>
        <end position="64"/>
    </location>
</feature>
<sequence length="226" mass="25227">MDTRKFGAYLCKLRKERDFTQSQLADMLNVTRQAVSKWEMGDSLPDISLLPQLSDIFRVTIDQILNYGESCKAENKMMLQILNGSPEKVANMLEAGELGADSIVHAAPLLKASTLGIIAEGFARHGIDIRHVSKLAAYMNEAELTHLLKKATLDTLDEQMLEQFVPFLDGASKEILFMKIINRELNASFMTVLVPYLDGKYCSLIEAAVLEGELDEQILKVMRGMA</sequence>
<reference evidence="3 4" key="1">
    <citation type="journal article" date="2007" name="Int. J. Syst. Evol. Microbiol.">
        <title>Paenibacillus ginsengarvi sp. nov., isolated from soil from ginseng cultivation.</title>
        <authorList>
            <person name="Yoon M.H."/>
            <person name="Ten L.N."/>
            <person name="Im W.T."/>
        </authorList>
    </citation>
    <scope>NUCLEOTIDE SEQUENCE [LARGE SCALE GENOMIC DNA]</scope>
    <source>
        <strain evidence="3 4">KCTC 13059</strain>
    </source>
</reference>
<dbReference type="Proteomes" id="UP000282311">
    <property type="component" value="Unassembled WGS sequence"/>
</dbReference>
<dbReference type="SUPFAM" id="SSF47413">
    <property type="entry name" value="lambda repressor-like DNA-binding domains"/>
    <property type="match status" value="1"/>
</dbReference>
<dbReference type="PANTHER" id="PTHR46558:SF11">
    <property type="entry name" value="HTH-TYPE TRANSCRIPTIONAL REGULATOR XRE"/>
    <property type="match status" value="1"/>
</dbReference>
<gene>
    <name evidence="3" type="ORF">D7M11_19470</name>
</gene>
<evidence type="ECO:0000313" key="4">
    <source>
        <dbReference type="Proteomes" id="UP000282311"/>
    </source>
</evidence>
<dbReference type="Gene3D" id="1.10.260.40">
    <property type="entry name" value="lambda repressor-like DNA-binding domains"/>
    <property type="match status" value="1"/>
</dbReference>